<sequence length="95" mass="10784">MNGADMSGRLINNNNSVRHSRERQQACLTTSCRGAGKLRKRVLTPSFLAVLAASRQSEPITFDKDQNEGCWQPFQALQISYISPRHLMAFPREMF</sequence>
<dbReference type="Proteomes" id="UP001283361">
    <property type="component" value="Unassembled WGS sequence"/>
</dbReference>
<accession>A0AAE0Z7B7</accession>
<reference evidence="2" key="1">
    <citation type="journal article" date="2023" name="G3 (Bethesda)">
        <title>A reference genome for the long-term kleptoplast-retaining sea slug Elysia crispata morphotype clarki.</title>
        <authorList>
            <person name="Eastman K.E."/>
            <person name="Pendleton A.L."/>
            <person name="Shaikh M.A."/>
            <person name="Suttiyut T."/>
            <person name="Ogas R."/>
            <person name="Tomko P."/>
            <person name="Gavelis G."/>
            <person name="Widhalm J.R."/>
            <person name="Wisecaver J.H."/>
        </authorList>
    </citation>
    <scope>NUCLEOTIDE SEQUENCE</scope>
    <source>
        <strain evidence="2">ECLA1</strain>
    </source>
</reference>
<comment type="caution">
    <text evidence="2">The sequence shown here is derived from an EMBL/GenBank/DDBJ whole genome shotgun (WGS) entry which is preliminary data.</text>
</comment>
<evidence type="ECO:0000256" key="1">
    <source>
        <dbReference type="SAM" id="MobiDB-lite"/>
    </source>
</evidence>
<proteinExistence type="predicted"/>
<dbReference type="AlphaFoldDB" id="A0AAE0Z7B7"/>
<evidence type="ECO:0000313" key="3">
    <source>
        <dbReference type="Proteomes" id="UP001283361"/>
    </source>
</evidence>
<protein>
    <submittedName>
        <fullName evidence="2">Uncharacterized protein</fullName>
    </submittedName>
</protein>
<feature type="region of interest" description="Disordered" evidence="1">
    <location>
        <begin position="1"/>
        <end position="23"/>
    </location>
</feature>
<evidence type="ECO:0000313" key="2">
    <source>
        <dbReference type="EMBL" id="KAK3764088.1"/>
    </source>
</evidence>
<gene>
    <name evidence="2" type="ORF">RRG08_046552</name>
</gene>
<name>A0AAE0Z7B7_9GAST</name>
<dbReference type="EMBL" id="JAWDGP010004473">
    <property type="protein sequence ID" value="KAK3764088.1"/>
    <property type="molecule type" value="Genomic_DNA"/>
</dbReference>
<organism evidence="2 3">
    <name type="scientific">Elysia crispata</name>
    <name type="common">lettuce slug</name>
    <dbReference type="NCBI Taxonomy" id="231223"/>
    <lineage>
        <taxon>Eukaryota</taxon>
        <taxon>Metazoa</taxon>
        <taxon>Spiralia</taxon>
        <taxon>Lophotrochozoa</taxon>
        <taxon>Mollusca</taxon>
        <taxon>Gastropoda</taxon>
        <taxon>Heterobranchia</taxon>
        <taxon>Euthyneura</taxon>
        <taxon>Panpulmonata</taxon>
        <taxon>Sacoglossa</taxon>
        <taxon>Placobranchoidea</taxon>
        <taxon>Plakobranchidae</taxon>
        <taxon>Elysia</taxon>
    </lineage>
</organism>
<keyword evidence="3" id="KW-1185">Reference proteome</keyword>